<evidence type="ECO:0000256" key="3">
    <source>
        <dbReference type="SAM" id="SignalP"/>
    </source>
</evidence>
<evidence type="ECO:0000313" key="5">
    <source>
        <dbReference type="EMBL" id="GMI77407.1"/>
    </source>
</evidence>
<feature type="signal peptide" evidence="3">
    <location>
        <begin position="1"/>
        <end position="26"/>
    </location>
</feature>
<dbReference type="InterPro" id="IPR014352">
    <property type="entry name" value="FERM/acyl-CoA-bd_prot_sf"/>
</dbReference>
<dbReference type="GO" id="GO:0006631">
    <property type="term" value="P:fatty acid metabolic process"/>
    <property type="evidence" value="ECO:0007669"/>
    <property type="project" value="TreeGrafter"/>
</dbReference>
<dbReference type="SUPFAM" id="SSF47027">
    <property type="entry name" value="Acyl-CoA binding protein"/>
    <property type="match status" value="1"/>
</dbReference>
<feature type="domain" description="ACB" evidence="4">
    <location>
        <begin position="213"/>
        <end position="299"/>
    </location>
</feature>
<comment type="caution">
    <text evidence="5">The sequence shown here is derived from an EMBL/GenBank/DDBJ whole genome shotgun (WGS) entry which is preliminary data.</text>
</comment>
<dbReference type="AlphaFoldDB" id="A0A9W7HHA7"/>
<dbReference type="Gene3D" id="1.20.80.10">
    <property type="match status" value="1"/>
</dbReference>
<protein>
    <submittedName>
        <fullName evidence="5">Acyl-CoA-binding domain 3</fullName>
    </submittedName>
</protein>
<dbReference type="PANTHER" id="PTHR23310:SF122">
    <property type="entry name" value="ACYL-COA-BINDING DOMAIN-CONTAINING PROTEIN 3"/>
    <property type="match status" value="1"/>
</dbReference>
<accession>A0A9W7HHA7</accession>
<dbReference type="InterPro" id="IPR035984">
    <property type="entry name" value="Acyl-CoA-binding_sf"/>
</dbReference>
<evidence type="ECO:0000256" key="2">
    <source>
        <dbReference type="ARBA" id="ARBA00023121"/>
    </source>
</evidence>
<keyword evidence="6" id="KW-1185">Reference proteome</keyword>
<sequence length="369" mass="40657">MELFLTALFALVFSFLIAKIVSLATAGGGSASGVDGKPVTDADDAVIMRELDKLKVQGIESEKKVDLVKESGDTKVDVFESGQSGVGDQGFESEKQVECVEESSAKVVDQLEAEEGEGSKVEGFEGEKEVQFIQETAKKIVDLEPEQAGVVELKLDDILAEKKIEEIGEEIEAENETKAQPEKCQMKGLGDKEKDVKVENDDDDWERVEKSELDKLFRAAAEFIEHKGDLGMGNDVQMQLYGLHKIATEGPCRDPQPLVFMASSRSKWNAWQRLGNMNPEAAMEQYVTLLSDKVPGWMEDNSDGDRNFGSANGGVPSSIAPDLNSFPDKQTIFMHERNADLKSTSGDVHITESTSFEKQVLFSFRLFLV</sequence>
<keyword evidence="2" id="KW-0446">Lipid-binding</keyword>
<dbReference type="Pfam" id="PF00887">
    <property type="entry name" value="ACBP"/>
    <property type="match status" value="1"/>
</dbReference>
<evidence type="ECO:0000259" key="4">
    <source>
        <dbReference type="PROSITE" id="PS51228"/>
    </source>
</evidence>
<dbReference type="InterPro" id="IPR000582">
    <property type="entry name" value="Acyl-CoA-binding_protein"/>
</dbReference>
<dbReference type="PANTHER" id="PTHR23310">
    <property type="entry name" value="ACYL-COA-BINDING PROTEIN, ACBP"/>
    <property type="match status" value="1"/>
</dbReference>
<organism evidence="5 6">
    <name type="scientific">Hibiscus trionum</name>
    <name type="common">Flower of an hour</name>
    <dbReference type="NCBI Taxonomy" id="183268"/>
    <lineage>
        <taxon>Eukaryota</taxon>
        <taxon>Viridiplantae</taxon>
        <taxon>Streptophyta</taxon>
        <taxon>Embryophyta</taxon>
        <taxon>Tracheophyta</taxon>
        <taxon>Spermatophyta</taxon>
        <taxon>Magnoliopsida</taxon>
        <taxon>eudicotyledons</taxon>
        <taxon>Gunneridae</taxon>
        <taxon>Pentapetalae</taxon>
        <taxon>rosids</taxon>
        <taxon>malvids</taxon>
        <taxon>Malvales</taxon>
        <taxon>Malvaceae</taxon>
        <taxon>Malvoideae</taxon>
        <taxon>Hibiscus</taxon>
    </lineage>
</organism>
<dbReference type="Proteomes" id="UP001165190">
    <property type="component" value="Unassembled WGS sequence"/>
</dbReference>
<proteinExistence type="inferred from homology"/>
<comment type="similarity">
    <text evidence="1">Belongs to the ACBP family.</text>
</comment>
<dbReference type="GO" id="GO:0000062">
    <property type="term" value="F:fatty-acyl-CoA binding"/>
    <property type="evidence" value="ECO:0007669"/>
    <property type="project" value="InterPro"/>
</dbReference>
<name>A0A9W7HHA7_HIBTR</name>
<feature type="chain" id="PRO_5040788448" evidence="3">
    <location>
        <begin position="27"/>
        <end position="369"/>
    </location>
</feature>
<evidence type="ECO:0000313" key="6">
    <source>
        <dbReference type="Proteomes" id="UP001165190"/>
    </source>
</evidence>
<keyword evidence="3" id="KW-0732">Signal</keyword>
<evidence type="ECO:0000256" key="1">
    <source>
        <dbReference type="ARBA" id="ARBA00005567"/>
    </source>
</evidence>
<dbReference type="PROSITE" id="PS51228">
    <property type="entry name" value="ACB_2"/>
    <property type="match status" value="1"/>
</dbReference>
<dbReference type="OrthoDB" id="71307at2759"/>
<dbReference type="EMBL" id="BSYR01000013">
    <property type="protein sequence ID" value="GMI77407.1"/>
    <property type="molecule type" value="Genomic_DNA"/>
</dbReference>
<gene>
    <name evidence="5" type="ORF">HRI_001410000</name>
</gene>
<reference evidence="5" key="1">
    <citation type="submission" date="2023-05" db="EMBL/GenBank/DDBJ databases">
        <title>Genome and transcriptome analyses reveal genes involved in the formation of fine ridges on petal epidermal cells in Hibiscus trionum.</title>
        <authorList>
            <person name="Koshimizu S."/>
            <person name="Masuda S."/>
            <person name="Ishii T."/>
            <person name="Shirasu K."/>
            <person name="Hoshino A."/>
            <person name="Arita M."/>
        </authorList>
    </citation>
    <scope>NUCLEOTIDE SEQUENCE</scope>
    <source>
        <strain evidence="5">Hamamatsu line</strain>
    </source>
</reference>